<dbReference type="EMBL" id="AP022612">
    <property type="protein sequence ID" value="BBZ31706.1"/>
    <property type="molecule type" value="Genomic_DNA"/>
</dbReference>
<gene>
    <name evidence="3" type="ORF">MCNF_03110</name>
</gene>
<reference evidence="3" key="1">
    <citation type="journal article" date="2019" name="Emerg. Microbes Infect.">
        <title>Comprehensive subspecies identification of 175 nontuberculous mycobacteria species based on 7547 genomic profiles.</title>
        <authorList>
            <person name="Matsumoto Y."/>
            <person name="Kinjo T."/>
            <person name="Motooka D."/>
            <person name="Nabeya D."/>
            <person name="Jung N."/>
            <person name="Uechi K."/>
            <person name="Horii T."/>
            <person name="Iida T."/>
            <person name="Fujita J."/>
            <person name="Nakamura S."/>
        </authorList>
    </citation>
    <scope>NUCLEOTIDE SEQUENCE [LARGE SCALE GENOMIC DNA]</scope>
    <source>
        <strain evidence="3">JCM 13671</strain>
    </source>
</reference>
<name>A0A7I7XR18_9MYCO</name>
<dbReference type="AlphaFoldDB" id="A0A7I7XR18"/>
<proteinExistence type="predicted"/>
<reference evidence="3" key="2">
    <citation type="submission" date="2020-02" db="EMBL/GenBank/DDBJ databases">
        <authorList>
            <person name="Matsumoto Y."/>
            <person name="Motooka D."/>
            <person name="Nakamura S."/>
        </authorList>
    </citation>
    <scope>NUCLEOTIDE SEQUENCE</scope>
    <source>
        <strain evidence="3">JCM 13671</strain>
    </source>
</reference>
<keyword evidence="4" id="KW-1185">Reference proteome</keyword>
<feature type="signal peptide" evidence="2">
    <location>
        <begin position="1"/>
        <end position="30"/>
    </location>
</feature>
<feature type="region of interest" description="Disordered" evidence="1">
    <location>
        <begin position="58"/>
        <end position="92"/>
    </location>
</feature>
<dbReference type="PROSITE" id="PS51257">
    <property type="entry name" value="PROKAR_LIPOPROTEIN"/>
    <property type="match status" value="1"/>
</dbReference>
<accession>A0A7I7XR18</accession>
<dbReference type="RefSeq" id="WP_234813096.1">
    <property type="nucleotide sequence ID" value="NZ_AP022612.1"/>
</dbReference>
<sequence>MQSCRTRVFAAGWVAAALTLVGCGSEPTPADPTETSHAPDTSEHGSLAHCLHEHGIDESAVSPAGPPPGVDPATWDKAMQACSPLGPGPAAP</sequence>
<evidence type="ECO:0000256" key="2">
    <source>
        <dbReference type="SAM" id="SignalP"/>
    </source>
</evidence>
<protein>
    <recommendedName>
        <fullName evidence="5">Lipoprotein</fullName>
    </recommendedName>
</protein>
<organism evidence="3 4">
    <name type="scientific">Mycolicibacterium confluentis</name>
    <dbReference type="NCBI Taxonomy" id="28047"/>
    <lineage>
        <taxon>Bacteria</taxon>
        <taxon>Bacillati</taxon>
        <taxon>Actinomycetota</taxon>
        <taxon>Actinomycetes</taxon>
        <taxon>Mycobacteriales</taxon>
        <taxon>Mycobacteriaceae</taxon>
        <taxon>Mycolicibacterium</taxon>
    </lineage>
</organism>
<feature type="chain" id="PRO_5039214979" description="Lipoprotein" evidence="2">
    <location>
        <begin position="31"/>
        <end position="92"/>
    </location>
</feature>
<dbReference type="Proteomes" id="UP000466931">
    <property type="component" value="Chromosome"/>
</dbReference>
<feature type="region of interest" description="Disordered" evidence="1">
    <location>
        <begin position="23"/>
        <end position="46"/>
    </location>
</feature>
<evidence type="ECO:0000313" key="3">
    <source>
        <dbReference type="EMBL" id="BBZ31706.1"/>
    </source>
</evidence>
<evidence type="ECO:0008006" key="5">
    <source>
        <dbReference type="Google" id="ProtNLM"/>
    </source>
</evidence>
<evidence type="ECO:0000256" key="1">
    <source>
        <dbReference type="SAM" id="MobiDB-lite"/>
    </source>
</evidence>
<evidence type="ECO:0000313" key="4">
    <source>
        <dbReference type="Proteomes" id="UP000466931"/>
    </source>
</evidence>
<keyword evidence="2" id="KW-0732">Signal</keyword>